<organism evidence="2 3">
    <name type="scientific">Plectus sambesii</name>
    <dbReference type="NCBI Taxonomy" id="2011161"/>
    <lineage>
        <taxon>Eukaryota</taxon>
        <taxon>Metazoa</taxon>
        <taxon>Ecdysozoa</taxon>
        <taxon>Nematoda</taxon>
        <taxon>Chromadorea</taxon>
        <taxon>Plectida</taxon>
        <taxon>Plectina</taxon>
        <taxon>Plectoidea</taxon>
        <taxon>Plectidae</taxon>
        <taxon>Plectus</taxon>
    </lineage>
</organism>
<dbReference type="AlphaFoldDB" id="A0A914WHU8"/>
<accession>A0A914WHU8</accession>
<keyword evidence="2" id="KW-1185">Reference proteome</keyword>
<evidence type="ECO:0000313" key="2">
    <source>
        <dbReference type="Proteomes" id="UP000887566"/>
    </source>
</evidence>
<reference evidence="3" key="1">
    <citation type="submission" date="2022-11" db="UniProtKB">
        <authorList>
            <consortium name="WormBaseParasite"/>
        </authorList>
    </citation>
    <scope>IDENTIFICATION</scope>
</reference>
<dbReference type="WBParaSite" id="PSAMB.scaffold4054size15850.g23315.t1">
    <property type="protein sequence ID" value="PSAMB.scaffold4054size15850.g23315.t1"/>
    <property type="gene ID" value="PSAMB.scaffold4054size15850.g23315"/>
</dbReference>
<sequence length="115" mass="12182">MRKGKGSESSKKEKEITVELPLLQKTEDKIKSNNKAAQAASIAETSLKSNSGTQACDVPDGAVSTNNADRNKHSVDPNGQQNTLNSHNYDGKNVSGAVNAGIVVQGDHHAYSHDP</sequence>
<proteinExistence type="predicted"/>
<feature type="region of interest" description="Disordered" evidence="1">
    <location>
        <begin position="41"/>
        <end position="92"/>
    </location>
</feature>
<protein>
    <submittedName>
        <fullName evidence="3">Uncharacterized protein</fullName>
    </submittedName>
</protein>
<dbReference type="Proteomes" id="UP000887566">
    <property type="component" value="Unplaced"/>
</dbReference>
<feature type="compositionally biased region" description="Polar residues" evidence="1">
    <location>
        <begin position="43"/>
        <end position="54"/>
    </location>
</feature>
<feature type="compositionally biased region" description="Polar residues" evidence="1">
    <location>
        <begin position="77"/>
        <end position="88"/>
    </location>
</feature>
<evidence type="ECO:0000313" key="3">
    <source>
        <dbReference type="WBParaSite" id="PSAMB.scaffold4054size15850.g23315.t1"/>
    </source>
</evidence>
<evidence type="ECO:0000256" key="1">
    <source>
        <dbReference type="SAM" id="MobiDB-lite"/>
    </source>
</evidence>
<name>A0A914WHU8_9BILA</name>